<accession>A0A5J6MD41</accession>
<dbReference type="OrthoDB" id="9828341at2"/>
<dbReference type="Proteomes" id="UP000326202">
    <property type="component" value="Chromosome"/>
</dbReference>
<protein>
    <submittedName>
        <fullName evidence="1">Uncharacterized protein</fullName>
    </submittedName>
</protein>
<name>A0A5J6MD41_9PROT</name>
<organism evidence="1 2">
    <name type="scientific">Hypericibacter terrae</name>
    <dbReference type="NCBI Taxonomy" id="2602015"/>
    <lineage>
        <taxon>Bacteria</taxon>
        <taxon>Pseudomonadati</taxon>
        <taxon>Pseudomonadota</taxon>
        <taxon>Alphaproteobacteria</taxon>
        <taxon>Rhodospirillales</taxon>
        <taxon>Dongiaceae</taxon>
        <taxon>Hypericibacter</taxon>
    </lineage>
</organism>
<reference evidence="1 2" key="1">
    <citation type="submission" date="2019-08" db="EMBL/GenBank/DDBJ databases">
        <title>Hyperibacter terrae gen. nov., sp. nov. and Hyperibacter viscosus sp. nov., two new members in the family Rhodospirillaceae isolated from the rhizosphere of Hypericum perforatum.</title>
        <authorList>
            <person name="Noviana Z."/>
        </authorList>
    </citation>
    <scope>NUCLEOTIDE SEQUENCE [LARGE SCALE GENOMIC DNA]</scope>
    <source>
        <strain evidence="1 2">R5913</strain>
    </source>
</reference>
<sequence length="138" mass="14856">MTLKSKIELHGHPDLKLRAKTDPIELDLRCEGAFKLSTGPIRARIGKIPVTVRIPFLARAHGNVQAMAVGPFDVQIDPFDAKLKMIECWAKAKIGKDGLQVDLAGIGACKLDVELSAEMPKKVLGAALKSALESGEES</sequence>
<dbReference type="AlphaFoldDB" id="A0A5J6MD41"/>
<evidence type="ECO:0000313" key="1">
    <source>
        <dbReference type="EMBL" id="QEX14971.1"/>
    </source>
</evidence>
<gene>
    <name evidence="1" type="ORF">FRZ44_02510</name>
</gene>
<proteinExistence type="predicted"/>
<dbReference type="KEGG" id="htq:FRZ44_02510"/>
<dbReference type="EMBL" id="CP042906">
    <property type="protein sequence ID" value="QEX14971.1"/>
    <property type="molecule type" value="Genomic_DNA"/>
</dbReference>
<evidence type="ECO:0000313" key="2">
    <source>
        <dbReference type="Proteomes" id="UP000326202"/>
    </source>
</evidence>
<dbReference type="RefSeq" id="WP_151175472.1">
    <property type="nucleotide sequence ID" value="NZ_CP042906.1"/>
</dbReference>
<keyword evidence="2" id="KW-1185">Reference proteome</keyword>